<dbReference type="Pfam" id="PF08544">
    <property type="entry name" value="GHMP_kinases_C"/>
    <property type="match status" value="1"/>
</dbReference>
<dbReference type="InterPro" id="IPR019741">
    <property type="entry name" value="Galactokinase_CS"/>
</dbReference>
<dbReference type="PROSITE" id="PS00106">
    <property type="entry name" value="GALACTOKINASE"/>
    <property type="match status" value="1"/>
</dbReference>
<evidence type="ECO:0000256" key="10">
    <source>
        <dbReference type="NCBIfam" id="TIGR00131"/>
    </source>
</evidence>
<dbReference type="PRINTS" id="PR00473">
    <property type="entry name" value="GALCTOKINASE"/>
</dbReference>
<dbReference type="Proteomes" id="UP000562984">
    <property type="component" value="Unassembled WGS sequence"/>
</dbReference>
<keyword evidence="9" id="KW-0119">Carbohydrate metabolism</keyword>
<evidence type="ECO:0000256" key="7">
    <source>
        <dbReference type="ARBA" id="ARBA00022842"/>
    </source>
</evidence>
<evidence type="ECO:0000256" key="1">
    <source>
        <dbReference type="ARBA" id="ARBA00006566"/>
    </source>
</evidence>
<dbReference type="NCBIfam" id="TIGR00131">
    <property type="entry name" value="gal_kin"/>
    <property type="match status" value="1"/>
</dbReference>
<keyword evidence="8" id="KW-0299">Galactose metabolism</keyword>
<dbReference type="PIRSF" id="PIRSF000530">
    <property type="entry name" value="Galactokinase"/>
    <property type="match status" value="1"/>
</dbReference>
<dbReference type="RefSeq" id="WP_171200452.1">
    <property type="nucleotide sequence ID" value="NZ_JABEND010000008.1"/>
</dbReference>
<dbReference type="FunFam" id="3.30.70.890:FF:000001">
    <property type="entry name" value="Galactokinase"/>
    <property type="match status" value="1"/>
</dbReference>
<dbReference type="GO" id="GO:0005524">
    <property type="term" value="F:ATP binding"/>
    <property type="evidence" value="ECO:0007669"/>
    <property type="project" value="UniProtKB-UniRule"/>
</dbReference>
<dbReference type="GO" id="GO:0006012">
    <property type="term" value="P:galactose metabolic process"/>
    <property type="evidence" value="ECO:0007669"/>
    <property type="project" value="UniProtKB-UniRule"/>
</dbReference>
<dbReference type="Pfam" id="PF00288">
    <property type="entry name" value="GHMP_kinases_N"/>
    <property type="match status" value="1"/>
</dbReference>
<dbReference type="InterPro" id="IPR014721">
    <property type="entry name" value="Ribsml_uS5_D2-typ_fold_subgr"/>
</dbReference>
<keyword evidence="2 14" id="KW-0808">Transferase</keyword>
<name>A0A849AC67_9ACTN</name>
<evidence type="ECO:0000256" key="9">
    <source>
        <dbReference type="ARBA" id="ARBA00023277"/>
    </source>
</evidence>
<dbReference type="InterPro" id="IPR000705">
    <property type="entry name" value="Galactokinase"/>
</dbReference>
<evidence type="ECO:0000256" key="2">
    <source>
        <dbReference type="ARBA" id="ARBA00022679"/>
    </source>
</evidence>
<dbReference type="Gene3D" id="3.30.230.10">
    <property type="match status" value="1"/>
</dbReference>
<gene>
    <name evidence="14" type="primary">galK</name>
    <name evidence="14" type="ORF">HKD39_13725</name>
</gene>
<evidence type="ECO:0000313" key="15">
    <source>
        <dbReference type="Proteomes" id="UP000562984"/>
    </source>
</evidence>
<dbReference type="EC" id="2.7.1.6" evidence="10"/>
<dbReference type="InterPro" id="IPR013750">
    <property type="entry name" value="GHMP_kinase_C_dom"/>
</dbReference>
<dbReference type="GO" id="GO:0046872">
    <property type="term" value="F:metal ion binding"/>
    <property type="evidence" value="ECO:0007669"/>
    <property type="project" value="UniProtKB-KW"/>
</dbReference>
<evidence type="ECO:0000259" key="13">
    <source>
        <dbReference type="Pfam" id="PF10509"/>
    </source>
</evidence>
<evidence type="ECO:0000256" key="8">
    <source>
        <dbReference type="ARBA" id="ARBA00023144"/>
    </source>
</evidence>
<feature type="domain" description="GHMP kinase N-terminal" evidence="11">
    <location>
        <begin position="158"/>
        <end position="232"/>
    </location>
</feature>
<dbReference type="InterPro" id="IPR019539">
    <property type="entry name" value="GalKase_N"/>
</dbReference>
<evidence type="ECO:0000313" key="14">
    <source>
        <dbReference type="EMBL" id="NNG36751.1"/>
    </source>
</evidence>
<keyword evidence="6" id="KW-0067">ATP-binding</keyword>
<dbReference type="SUPFAM" id="SSF55060">
    <property type="entry name" value="GHMP Kinase, C-terminal domain"/>
    <property type="match status" value="1"/>
</dbReference>
<evidence type="ECO:0000256" key="5">
    <source>
        <dbReference type="ARBA" id="ARBA00022777"/>
    </source>
</evidence>
<dbReference type="InterPro" id="IPR006203">
    <property type="entry name" value="GHMP_knse_ATP-bd_CS"/>
</dbReference>
<keyword evidence="4" id="KW-0547">Nucleotide-binding</keyword>
<keyword evidence="5 14" id="KW-0418">Kinase</keyword>
<dbReference type="InterPro" id="IPR036554">
    <property type="entry name" value="GHMP_kinase_C_sf"/>
</dbReference>
<evidence type="ECO:0000256" key="4">
    <source>
        <dbReference type="ARBA" id="ARBA00022741"/>
    </source>
</evidence>
<feature type="domain" description="Galactokinase N-terminal" evidence="13">
    <location>
        <begin position="31"/>
        <end position="78"/>
    </location>
</feature>
<dbReference type="Pfam" id="PF10509">
    <property type="entry name" value="GalKase_gal_bdg"/>
    <property type="match status" value="1"/>
</dbReference>
<dbReference type="PROSITE" id="PS00627">
    <property type="entry name" value="GHMP_KINASES_ATP"/>
    <property type="match status" value="1"/>
</dbReference>
<dbReference type="EMBL" id="JABEND010000008">
    <property type="protein sequence ID" value="NNG36751.1"/>
    <property type="molecule type" value="Genomic_DNA"/>
</dbReference>
<evidence type="ECO:0000259" key="12">
    <source>
        <dbReference type="Pfam" id="PF08544"/>
    </source>
</evidence>
<dbReference type="GO" id="GO:0005829">
    <property type="term" value="C:cytosol"/>
    <property type="evidence" value="ECO:0007669"/>
    <property type="project" value="TreeGrafter"/>
</dbReference>
<dbReference type="InterPro" id="IPR006204">
    <property type="entry name" value="GHMP_kinase_N_dom"/>
</dbReference>
<dbReference type="PRINTS" id="PR00959">
    <property type="entry name" value="MEVGALKINASE"/>
</dbReference>
<dbReference type="AlphaFoldDB" id="A0A849AC67"/>
<organism evidence="14 15">
    <name type="scientific">Nakamurella aerolata</name>
    <dbReference type="NCBI Taxonomy" id="1656892"/>
    <lineage>
        <taxon>Bacteria</taxon>
        <taxon>Bacillati</taxon>
        <taxon>Actinomycetota</taxon>
        <taxon>Actinomycetes</taxon>
        <taxon>Nakamurellales</taxon>
        <taxon>Nakamurellaceae</taxon>
        <taxon>Nakamurella</taxon>
    </lineage>
</organism>
<evidence type="ECO:0000256" key="6">
    <source>
        <dbReference type="ARBA" id="ARBA00022840"/>
    </source>
</evidence>
<reference evidence="14 15" key="1">
    <citation type="submission" date="2020-05" db="EMBL/GenBank/DDBJ databases">
        <title>Nakamurella sp. DB0629 isolated from air conditioner.</title>
        <authorList>
            <person name="Kim D.H."/>
            <person name="Kim D.-U."/>
        </authorList>
    </citation>
    <scope>NUCLEOTIDE SEQUENCE [LARGE SCALE GENOMIC DNA]</scope>
    <source>
        <strain evidence="14 15">DB0629</strain>
    </source>
</reference>
<dbReference type="SUPFAM" id="SSF54211">
    <property type="entry name" value="Ribosomal protein S5 domain 2-like"/>
    <property type="match status" value="1"/>
</dbReference>
<dbReference type="PANTHER" id="PTHR10457">
    <property type="entry name" value="MEVALONATE KINASE/GALACTOKINASE"/>
    <property type="match status" value="1"/>
</dbReference>
<dbReference type="Gene3D" id="3.30.70.890">
    <property type="entry name" value="GHMP kinase, C-terminal domain"/>
    <property type="match status" value="1"/>
</dbReference>
<accession>A0A849AC67</accession>
<evidence type="ECO:0000256" key="3">
    <source>
        <dbReference type="ARBA" id="ARBA00022723"/>
    </source>
</evidence>
<dbReference type="PANTHER" id="PTHR10457:SF7">
    <property type="entry name" value="GALACTOKINASE-RELATED"/>
    <property type="match status" value="1"/>
</dbReference>
<dbReference type="InterPro" id="IPR006206">
    <property type="entry name" value="Mevalonate/galactokinase"/>
</dbReference>
<keyword evidence="15" id="KW-1185">Reference proteome</keyword>
<comment type="caution">
    <text evidence="14">The sequence shown here is derived from an EMBL/GenBank/DDBJ whole genome shotgun (WGS) entry which is preliminary data.</text>
</comment>
<keyword evidence="3" id="KW-0479">Metal-binding</keyword>
<protein>
    <recommendedName>
        <fullName evidence="10">Galactokinase</fullName>
        <ecNumber evidence="10">2.7.1.6</ecNumber>
    </recommendedName>
</protein>
<feature type="domain" description="GHMP kinase C-terminal" evidence="12">
    <location>
        <begin position="359"/>
        <end position="433"/>
    </location>
</feature>
<keyword evidence="7" id="KW-0460">Magnesium</keyword>
<sequence length="455" mass="46661">MPESTTSGAEKAVAATDSSVAADPVAAARQLFVDTFGSEPAGVWSAPGRVNLIGEHTDYNDGLVLPFAIDARTAVAGSSVPAGGQASLEVLSAHRPDEHRTIPLGELTPDPERTETDWSDYVSGSVWAARLHAAGPGAAGTDGTDGTDDAPPGAAALPGLRFAVASTVPVGAGLSSSAALECAVVLATLALDSAGGPGTDRAIAPEQLARIAQRAENHYVGVPTGLMDQMASSAAEADHLLFFDVGADTIEQIPFDIDAAGLSLLVIDTRAHHSLADGEYAKRRAECERAAELLGLNSLRDIDIDQLDLMLAKLVAATRSSVLVPAVDDAEVLVRRVRHIVTENQRVLDVVTQLRSASPDWGTVGRDMTASHASLRDDYQVSADELDVAVDAALSAGAVGARMTGGGFGGSAIALVPAERAATVSAAVEKAFAAAGFTAPVIRSVHPAAGARRDH</sequence>
<comment type="similarity">
    <text evidence="1">Belongs to the GHMP kinase family. GalK subfamily.</text>
</comment>
<evidence type="ECO:0000259" key="11">
    <source>
        <dbReference type="Pfam" id="PF00288"/>
    </source>
</evidence>
<dbReference type="GO" id="GO:0004335">
    <property type="term" value="F:galactokinase activity"/>
    <property type="evidence" value="ECO:0007669"/>
    <property type="project" value="UniProtKB-UniRule"/>
</dbReference>
<dbReference type="InterPro" id="IPR020568">
    <property type="entry name" value="Ribosomal_Su5_D2-typ_SF"/>
</dbReference>
<proteinExistence type="inferred from homology"/>